<evidence type="ECO:0000313" key="7">
    <source>
        <dbReference type="Proteomes" id="UP000647133"/>
    </source>
</evidence>
<evidence type="ECO:0000313" key="6">
    <source>
        <dbReference type="EMBL" id="MBD8489203.1"/>
    </source>
</evidence>
<keyword evidence="2" id="KW-0201">Cytochrome c-type biogenesis</keyword>
<dbReference type="EMBL" id="JACYTQ010000003">
    <property type="protein sequence ID" value="MBD8489203.1"/>
    <property type="molecule type" value="Genomic_DNA"/>
</dbReference>
<keyword evidence="4" id="KW-0676">Redox-active center</keyword>
<dbReference type="InterPro" id="IPR050553">
    <property type="entry name" value="Thioredoxin_ResA/DsbE_sf"/>
</dbReference>
<keyword evidence="7" id="KW-1185">Reference proteome</keyword>
<evidence type="ECO:0000256" key="3">
    <source>
        <dbReference type="ARBA" id="ARBA00023157"/>
    </source>
</evidence>
<dbReference type="CDD" id="cd02966">
    <property type="entry name" value="TlpA_like_family"/>
    <property type="match status" value="1"/>
</dbReference>
<dbReference type="Gene3D" id="3.40.30.10">
    <property type="entry name" value="Glutaredoxin"/>
    <property type="match status" value="1"/>
</dbReference>
<evidence type="ECO:0000256" key="4">
    <source>
        <dbReference type="ARBA" id="ARBA00023284"/>
    </source>
</evidence>
<dbReference type="PROSITE" id="PS51352">
    <property type="entry name" value="THIOREDOXIN_2"/>
    <property type="match status" value="1"/>
</dbReference>
<gene>
    <name evidence="6" type="ORF">IFO69_10645</name>
</gene>
<dbReference type="PANTHER" id="PTHR42852:SF6">
    <property type="entry name" value="THIOL:DISULFIDE INTERCHANGE PROTEIN DSBE"/>
    <property type="match status" value="1"/>
</dbReference>
<evidence type="ECO:0000259" key="5">
    <source>
        <dbReference type="PROSITE" id="PS51352"/>
    </source>
</evidence>
<feature type="domain" description="Thioredoxin" evidence="5">
    <location>
        <begin position="346"/>
        <end position="499"/>
    </location>
</feature>
<proteinExistence type="predicted"/>
<dbReference type="InterPro" id="IPR013740">
    <property type="entry name" value="Redoxin"/>
</dbReference>
<reference evidence="6 7" key="1">
    <citation type="submission" date="2020-09" db="EMBL/GenBank/DDBJ databases">
        <title>Echinicola sp. CAU 1574 isolated from sand of Sido Beach.</title>
        <authorList>
            <person name="Kim W."/>
        </authorList>
    </citation>
    <scope>NUCLEOTIDE SEQUENCE [LARGE SCALE GENOMIC DNA]</scope>
    <source>
        <strain evidence="6 7">CAU 1574</strain>
    </source>
</reference>
<organism evidence="6 7">
    <name type="scientific">Echinicola arenosa</name>
    <dbReference type="NCBI Taxonomy" id="2774144"/>
    <lineage>
        <taxon>Bacteria</taxon>
        <taxon>Pseudomonadati</taxon>
        <taxon>Bacteroidota</taxon>
        <taxon>Cytophagia</taxon>
        <taxon>Cytophagales</taxon>
        <taxon>Cyclobacteriaceae</taxon>
        <taxon>Echinicola</taxon>
    </lineage>
</organism>
<keyword evidence="3" id="KW-1015">Disulfide bond</keyword>
<dbReference type="InterPro" id="IPR013766">
    <property type="entry name" value="Thioredoxin_domain"/>
</dbReference>
<dbReference type="InterPro" id="IPR036249">
    <property type="entry name" value="Thioredoxin-like_sf"/>
</dbReference>
<comment type="caution">
    <text evidence="6">The sequence shown here is derived from an EMBL/GenBank/DDBJ whole genome shotgun (WGS) entry which is preliminary data.</text>
</comment>
<dbReference type="Pfam" id="PF08534">
    <property type="entry name" value="Redoxin"/>
    <property type="match status" value="1"/>
</dbReference>
<dbReference type="SUPFAM" id="SSF52833">
    <property type="entry name" value="Thioredoxin-like"/>
    <property type="match status" value="1"/>
</dbReference>
<dbReference type="PROSITE" id="PS51257">
    <property type="entry name" value="PROKAR_LIPOPROTEIN"/>
    <property type="match status" value="1"/>
</dbReference>
<evidence type="ECO:0000256" key="2">
    <source>
        <dbReference type="ARBA" id="ARBA00022748"/>
    </source>
</evidence>
<evidence type="ECO:0000256" key="1">
    <source>
        <dbReference type="ARBA" id="ARBA00004196"/>
    </source>
</evidence>
<dbReference type="Proteomes" id="UP000647133">
    <property type="component" value="Unassembled WGS sequence"/>
</dbReference>
<comment type="subcellular location">
    <subcellularLocation>
        <location evidence="1">Cell envelope</location>
    </subcellularLocation>
</comment>
<accession>A0ABR9AK81</accession>
<sequence>MIKVRLEIIILLLLTFGFISCSDQENHSIIINGKIEGEIPEKIEFTTPINGKWYYGNKKSIQPDSTGEFRIELESGKPSFVTLYLVGKANGLLLTEPGKSYNVKFDLNAKSKKFIVTSQDSLAQNYYNTLPTPDFYMIALNQLYRDSIPSEVSSKISSYKEKEISKFNELLEQGSISKQYHALAVHDRNVYFDALETGAASILLRKYLDNGNPKKIDEFKKYWDKKIDVTKLNQTDNVRSPWFYALVYNTIWYNYFSSKMPGDDEMTEMYETAKRLRFNIDEVKKYLSGESLEYYLASFIFLESWQTKDNSKEIIKIYDNFKKAYPENPYNEYIADAVIPIIDFHNKIEKGSRNDKIQIVDNQEQIDTFDELIEKFRGKKVFVDIWGTWCGPCKKEFEHKDKYAELLESKEIKTLYICEGNNSREKIWNEMINFYELEGYHILANEKLVSNIFEKFGNQGSFTYPRYLLIDEIGKVVNPHASYPSKTDQLEREINQSYVW</sequence>
<name>A0ABR9AK81_9BACT</name>
<dbReference type="PANTHER" id="PTHR42852">
    <property type="entry name" value="THIOL:DISULFIDE INTERCHANGE PROTEIN DSBE"/>
    <property type="match status" value="1"/>
</dbReference>
<protein>
    <submittedName>
        <fullName evidence="6">Redoxin family protein</fullName>
    </submittedName>
</protein>
<dbReference type="RefSeq" id="WP_192010089.1">
    <property type="nucleotide sequence ID" value="NZ_JACYTQ010000003.1"/>
</dbReference>